<proteinExistence type="predicted"/>
<dbReference type="EMBL" id="GGEC01005056">
    <property type="protein sequence ID" value="MBW85539.1"/>
    <property type="molecule type" value="Transcribed_RNA"/>
</dbReference>
<evidence type="ECO:0000313" key="1">
    <source>
        <dbReference type="EMBL" id="MBW85539.1"/>
    </source>
</evidence>
<accession>A0A2P2IWE8</accession>
<dbReference type="AlphaFoldDB" id="A0A2P2IWE8"/>
<name>A0A2P2IWE8_RHIMU</name>
<reference evidence="1" key="1">
    <citation type="submission" date="2018-02" db="EMBL/GenBank/DDBJ databases">
        <title>Rhizophora mucronata_Transcriptome.</title>
        <authorList>
            <person name="Meera S.P."/>
            <person name="Sreeshan A."/>
            <person name="Augustine A."/>
        </authorList>
    </citation>
    <scope>NUCLEOTIDE SEQUENCE</scope>
    <source>
        <tissue evidence="1">Leaf</tissue>
    </source>
</reference>
<sequence length="44" mass="5303">MQQIIQQYVQELFTCFQNHKQNKLTINHNKYYNVTTSLEKISKG</sequence>
<organism evidence="1">
    <name type="scientific">Rhizophora mucronata</name>
    <name type="common">Asiatic mangrove</name>
    <dbReference type="NCBI Taxonomy" id="61149"/>
    <lineage>
        <taxon>Eukaryota</taxon>
        <taxon>Viridiplantae</taxon>
        <taxon>Streptophyta</taxon>
        <taxon>Embryophyta</taxon>
        <taxon>Tracheophyta</taxon>
        <taxon>Spermatophyta</taxon>
        <taxon>Magnoliopsida</taxon>
        <taxon>eudicotyledons</taxon>
        <taxon>Gunneridae</taxon>
        <taxon>Pentapetalae</taxon>
        <taxon>rosids</taxon>
        <taxon>fabids</taxon>
        <taxon>Malpighiales</taxon>
        <taxon>Rhizophoraceae</taxon>
        <taxon>Rhizophora</taxon>
    </lineage>
</organism>
<protein>
    <submittedName>
        <fullName evidence="1">Uncharacterized protein</fullName>
    </submittedName>
</protein>